<evidence type="ECO:0000313" key="2">
    <source>
        <dbReference type="EMBL" id="QJE71857.1"/>
    </source>
</evidence>
<accession>A0A858R398</accession>
<feature type="transmembrane region" description="Helical" evidence="1">
    <location>
        <begin position="6"/>
        <end position="30"/>
    </location>
</feature>
<proteinExistence type="predicted"/>
<name>A0A858R398_9PROT</name>
<dbReference type="EMBL" id="CP051775">
    <property type="protein sequence ID" value="QJE71857.1"/>
    <property type="molecule type" value="Genomic_DNA"/>
</dbReference>
<sequence>MIETLTEAGIIFASIAGLAYLAGLAIAHMVEQTTLRGLKGEGLEGRLLALATLEHRFQARRTAMLPKLVRLEDRLKSARRRHYMVSKRISDMKVSRSRLLRVLGEEEAFVRSERPARKFVAHVINRHVQRAVLDQKEHSHLSKGWNRAQQVIVWAHGIGDAKAMVDKAFPPATGFFVVEIAEPHDGDVLSALEEIDLRAAQPAG</sequence>
<dbReference type="AlphaFoldDB" id="A0A858R398"/>
<protein>
    <submittedName>
        <fullName evidence="2">Uncharacterized protein</fullName>
    </submittedName>
</protein>
<keyword evidence="1" id="KW-0472">Membrane</keyword>
<gene>
    <name evidence="2" type="ORF">HHL28_00885</name>
</gene>
<organism evidence="2 3">
    <name type="scientific">Aerophototrophica crusticola</name>
    <dbReference type="NCBI Taxonomy" id="1709002"/>
    <lineage>
        <taxon>Bacteria</taxon>
        <taxon>Pseudomonadati</taxon>
        <taxon>Pseudomonadota</taxon>
        <taxon>Alphaproteobacteria</taxon>
        <taxon>Rhodospirillales</taxon>
        <taxon>Rhodospirillaceae</taxon>
        <taxon>Aerophototrophica</taxon>
    </lineage>
</organism>
<dbReference type="KEGG" id="acru:HHL28_00885"/>
<evidence type="ECO:0000256" key="1">
    <source>
        <dbReference type="SAM" id="Phobius"/>
    </source>
</evidence>
<keyword evidence="3" id="KW-1185">Reference proteome</keyword>
<keyword evidence="1" id="KW-1133">Transmembrane helix</keyword>
<reference evidence="2" key="1">
    <citation type="submission" date="2020-04" db="EMBL/GenBank/DDBJ databases">
        <title>A desert anoxygenic phototrophic bacterium fixes CO2 using RubisCO under aerobic conditions.</title>
        <authorList>
            <person name="Tang K."/>
        </authorList>
    </citation>
    <scope>NUCLEOTIDE SEQUENCE [LARGE SCALE GENOMIC DNA]</scope>
    <source>
        <strain evidence="2">MIMtkB3</strain>
    </source>
</reference>
<dbReference type="Proteomes" id="UP000501891">
    <property type="component" value="Chromosome"/>
</dbReference>
<evidence type="ECO:0000313" key="3">
    <source>
        <dbReference type="Proteomes" id="UP000501891"/>
    </source>
</evidence>
<keyword evidence="1" id="KW-0812">Transmembrane</keyword>